<dbReference type="PANTHER" id="PTHR45842:SF16">
    <property type="entry name" value="LEUCINE-RICH REPEATS AND IMMUNOGLOBULIN-LIKE DOMAINS 3"/>
    <property type="match status" value="1"/>
</dbReference>
<name>A0ABM1M1B5_NICVS</name>
<keyword evidence="1" id="KW-0433">Leucine-rich repeat</keyword>
<dbReference type="InterPro" id="IPR003591">
    <property type="entry name" value="Leu-rich_rpt_typical-subtyp"/>
</dbReference>
<dbReference type="PANTHER" id="PTHR45842">
    <property type="entry name" value="SYNAPTIC ADHESION-LIKE MOLECULE SALM"/>
    <property type="match status" value="1"/>
</dbReference>
<protein>
    <submittedName>
        <fullName evidence="6">Insulin-like growth factor-binding protein complex acid labile subunit isoform X1</fullName>
    </submittedName>
</protein>
<keyword evidence="5" id="KW-1185">Reference proteome</keyword>
<dbReference type="RefSeq" id="XP_017768365.1">
    <property type="nucleotide sequence ID" value="XM_017912876.1"/>
</dbReference>
<gene>
    <name evidence="6" type="primary">LOC108556667</name>
</gene>
<dbReference type="Proteomes" id="UP000695000">
    <property type="component" value="Unplaced"/>
</dbReference>
<evidence type="ECO:0000256" key="3">
    <source>
        <dbReference type="ARBA" id="ARBA00022737"/>
    </source>
</evidence>
<dbReference type="PROSITE" id="PS51450">
    <property type="entry name" value="LRR"/>
    <property type="match status" value="7"/>
</dbReference>
<dbReference type="InterPro" id="IPR050467">
    <property type="entry name" value="LRFN"/>
</dbReference>
<evidence type="ECO:0000313" key="6">
    <source>
        <dbReference type="RefSeq" id="XP_017768365.1"/>
    </source>
</evidence>
<feature type="chain" id="PRO_5047472460" evidence="4">
    <location>
        <begin position="21"/>
        <end position="1087"/>
    </location>
</feature>
<dbReference type="SMART" id="SM00365">
    <property type="entry name" value="LRR_SD22"/>
    <property type="match status" value="8"/>
</dbReference>
<dbReference type="GeneID" id="108556667"/>
<dbReference type="InterPro" id="IPR001611">
    <property type="entry name" value="Leu-rich_rpt"/>
</dbReference>
<dbReference type="InterPro" id="IPR032675">
    <property type="entry name" value="LRR_dom_sf"/>
</dbReference>
<evidence type="ECO:0000313" key="5">
    <source>
        <dbReference type="Proteomes" id="UP000695000"/>
    </source>
</evidence>
<dbReference type="SUPFAM" id="SSF52058">
    <property type="entry name" value="L domain-like"/>
    <property type="match status" value="3"/>
</dbReference>
<evidence type="ECO:0000256" key="4">
    <source>
        <dbReference type="SAM" id="SignalP"/>
    </source>
</evidence>
<reference evidence="6" key="1">
    <citation type="submission" date="2025-08" db="UniProtKB">
        <authorList>
            <consortium name="RefSeq"/>
        </authorList>
    </citation>
    <scope>IDENTIFICATION</scope>
    <source>
        <tissue evidence="6">Whole Larva</tissue>
    </source>
</reference>
<dbReference type="InterPro" id="IPR026906">
    <property type="entry name" value="LRR_5"/>
</dbReference>
<dbReference type="Gene3D" id="3.80.10.10">
    <property type="entry name" value="Ribonuclease Inhibitor"/>
    <property type="match status" value="5"/>
</dbReference>
<keyword evidence="2 4" id="KW-0732">Signal</keyword>
<sequence>MCVRAVILLLVALLCGLAAGGYIPPGPKYRCPEQKLLLHPCTCETESDVGISVRCENTNLASMSIGLQNLATFKLPIETLTLHKCHIARLFGSLLYKLKLRILVIEDTPLEKIEEYSFLGVNNTLNELYVYNSILKEFPKEAFQILGNLTIMKLDGHRITTLQKDAFFDTELAGKLLRLQISNGNLSDLLVESLQPLRKLKYLDLHGNQLKTLKKNQFKGLRDTEVLDLSHNKITKIDGSHLADLTKLGFFNVSHNEITELSRGAFARNAVLKLLNMSHNKIRKLDSNSFRGMRFLRRLFLSDNAISDVGRGTFASIGRIGTIDLARNSIKKIDYQMFHQLNFIEVLDVSENNVTEIQKGALKDLFLTNINFSHNAIASIENGAFVNCANMTILDLSYNNLKMLPKKTFDETTYASELNMAFNYLTELNQIPLHNMTGLKILNVTYNMLTKIPRHTFPKLYELHTIDLSHNNISEIFNAVFQTLFSIRILDLSYNSLETIKPSTFGPIPTMLDLDLSYNRIRDMSKGALARMGGMRQLKMSGNELHTLFILPISVAHLDLSRNKFEKIPPKLWPSMNSLLSLDLSWNQLSEGLESESFKGLLTLQRLNLGYNGIKKAPWAALGDLSSLQYVYMEGNNLTKLDKAAFGRMPVLFELNLANNQLNNISARAFEGLIQMIVLNLSNNNISHIHAEAMKGLVALRELDLSYNRIERIDNKTHGLLMDCLSLEKLDLSHNKISFINRKTFPNEPYTPYRLREIDLSYNSLPVITYDIRFGTSKVEKLNVSHNNIADLRRGALGNLTMLRELDLSFNNLEDITSELESFRLPKNMSRLHLSHNQLSLLPWTHIKNVTKLELLDISYNNFERFDNNLTDLVLHNTNVVFEGNPLICDCFTRPLRRYINKQLHVKQIYKDISCFGPPYLDELFLHEVPDDRLTCPGNVNISRIMESEPGEYDITPDFRFRSFQIKNNQIKVKWLVVKNEDIGDPYIIIQNTRQPDKLLYENTLPYFKRSVEIDVANLSASEEVAPLDFSEFQLCVLARDSRAFVRNNYKEQCKDLPPVLAFAHPLRNSVILTITTLILNLYYFIL</sequence>
<accession>A0ABM1M1B5</accession>
<evidence type="ECO:0000256" key="1">
    <source>
        <dbReference type="ARBA" id="ARBA00022614"/>
    </source>
</evidence>
<proteinExistence type="predicted"/>
<dbReference type="Pfam" id="PF00560">
    <property type="entry name" value="LRR_1"/>
    <property type="match status" value="1"/>
</dbReference>
<feature type="signal peptide" evidence="4">
    <location>
        <begin position="1"/>
        <end position="20"/>
    </location>
</feature>
<keyword evidence="3" id="KW-0677">Repeat</keyword>
<organism evidence="5 6">
    <name type="scientific">Nicrophorus vespilloides</name>
    <name type="common">Boreal carrion beetle</name>
    <dbReference type="NCBI Taxonomy" id="110193"/>
    <lineage>
        <taxon>Eukaryota</taxon>
        <taxon>Metazoa</taxon>
        <taxon>Ecdysozoa</taxon>
        <taxon>Arthropoda</taxon>
        <taxon>Hexapoda</taxon>
        <taxon>Insecta</taxon>
        <taxon>Pterygota</taxon>
        <taxon>Neoptera</taxon>
        <taxon>Endopterygota</taxon>
        <taxon>Coleoptera</taxon>
        <taxon>Polyphaga</taxon>
        <taxon>Staphyliniformia</taxon>
        <taxon>Silphidae</taxon>
        <taxon>Nicrophorinae</taxon>
        <taxon>Nicrophorus</taxon>
    </lineage>
</organism>
<dbReference type="Pfam" id="PF13306">
    <property type="entry name" value="LRR_5"/>
    <property type="match status" value="1"/>
</dbReference>
<evidence type="ECO:0000256" key="2">
    <source>
        <dbReference type="ARBA" id="ARBA00022729"/>
    </source>
</evidence>
<dbReference type="Pfam" id="PF13855">
    <property type="entry name" value="LRR_8"/>
    <property type="match status" value="5"/>
</dbReference>
<dbReference type="SMART" id="SM00369">
    <property type="entry name" value="LRR_TYP"/>
    <property type="match status" value="25"/>
</dbReference>